<dbReference type="RefSeq" id="WP_225873795.1">
    <property type="nucleotide sequence ID" value="NZ_BKDJ01000011.1"/>
</dbReference>
<dbReference type="InterPro" id="IPR007511">
    <property type="entry name" value="DUF501"/>
</dbReference>
<evidence type="ECO:0000313" key="3">
    <source>
        <dbReference type="Proteomes" id="UP000325307"/>
    </source>
</evidence>
<dbReference type="PANTHER" id="PTHR37163">
    <property type="entry name" value="CONSERVED PROTEIN"/>
    <property type="match status" value="1"/>
</dbReference>
<dbReference type="Pfam" id="PF04417">
    <property type="entry name" value="DUF501"/>
    <property type="match status" value="1"/>
</dbReference>
<name>A0A5A7NSK1_9MICC</name>
<keyword evidence="3" id="KW-1185">Reference proteome</keyword>
<comment type="caution">
    <text evidence="2">The sequence shown here is derived from an EMBL/GenBank/DDBJ whole genome shotgun (WGS) entry which is preliminary data.</text>
</comment>
<dbReference type="PANTHER" id="PTHR37163:SF1">
    <property type="entry name" value="DUF501 DOMAIN-CONTAINING PROTEIN"/>
    <property type="match status" value="1"/>
</dbReference>
<proteinExistence type="predicted"/>
<dbReference type="EMBL" id="BKDJ01000011">
    <property type="protein sequence ID" value="GER23709.1"/>
    <property type="molecule type" value="Genomic_DNA"/>
</dbReference>
<organism evidence="2 3">
    <name type="scientific">Zafaria cholistanensis</name>
    <dbReference type="NCBI Taxonomy" id="1682741"/>
    <lineage>
        <taxon>Bacteria</taxon>
        <taxon>Bacillati</taxon>
        <taxon>Actinomycetota</taxon>
        <taxon>Actinomycetes</taxon>
        <taxon>Micrococcales</taxon>
        <taxon>Micrococcaceae</taxon>
        <taxon>Zafaria</taxon>
    </lineage>
</organism>
<feature type="region of interest" description="Disordered" evidence="1">
    <location>
        <begin position="190"/>
        <end position="247"/>
    </location>
</feature>
<protein>
    <recommendedName>
        <fullName evidence="4">DUF501 domain-containing protein</fullName>
    </recommendedName>
</protein>
<gene>
    <name evidence="2" type="ORF">NCCP1664_22040</name>
</gene>
<evidence type="ECO:0008006" key="4">
    <source>
        <dbReference type="Google" id="ProtNLM"/>
    </source>
</evidence>
<evidence type="ECO:0000313" key="2">
    <source>
        <dbReference type="EMBL" id="GER23709.1"/>
    </source>
</evidence>
<reference evidence="2 3" key="1">
    <citation type="submission" date="2019-09" db="EMBL/GenBank/DDBJ databases">
        <title>Arthrobacter zafarii sp. nov., a moderately thermotolerant and halotolerant actinobacterium isolated from Cholistan desert soil of Pakistan.</title>
        <authorList>
            <person name="Amin A."/>
            <person name="Ahmed I."/>
            <person name="Khalid N."/>
            <person name="Schumann P."/>
            <person name="Busse H.J."/>
            <person name="Khan I.U."/>
            <person name="Li S."/>
            <person name="Li W.J."/>
        </authorList>
    </citation>
    <scope>NUCLEOTIDE SEQUENCE [LARGE SCALE GENOMIC DNA]</scope>
    <source>
        <strain evidence="2 3">NCCP-1664</strain>
    </source>
</reference>
<sequence length="247" mass="25556">MAATPHIPANNEALDAAERVPSAADLDTLSRQLGRPVRDVAEIGARCVCGNPLVATTAPRLSSGIPFPTTYYLTHPVITAAVSRLEAAGEMMGMSERLAADPDLAAAYRAAHEHYLAVRDAIGARTGVGPVPEIAGISAGGMPTRVKCLHVLVGHSLAAGPGVNPLGDEALEKISEWWTKDRCYCAGAWDTTGEAPNRDRSRHVKTQAGDPAEKKRARAAARAALAAGQPAGESAGESAQGRDGGIA</sequence>
<dbReference type="Proteomes" id="UP000325307">
    <property type="component" value="Unassembled WGS sequence"/>
</dbReference>
<accession>A0A5A7NSK1</accession>
<evidence type="ECO:0000256" key="1">
    <source>
        <dbReference type="SAM" id="MobiDB-lite"/>
    </source>
</evidence>
<dbReference type="AlphaFoldDB" id="A0A5A7NSK1"/>